<dbReference type="SMART" id="SM00155">
    <property type="entry name" value="PLDc"/>
    <property type="match status" value="2"/>
</dbReference>
<dbReference type="AlphaFoldDB" id="A0A5C9A8T3"/>
<reference evidence="2 3" key="1">
    <citation type="submission" date="2019-08" db="EMBL/GenBank/DDBJ databases">
        <title>Parahaliea maris sp. nov., isolated from the surface seawater.</title>
        <authorList>
            <person name="Liu Y."/>
        </authorList>
    </citation>
    <scope>NUCLEOTIDE SEQUENCE [LARGE SCALE GENOMIC DNA]</scope>
    <source>
        <strain evidence="2 3">HSLHS9</strain>
    </source>
</reference>
<feature type="domain" description="PLD phosphodiesterase" evidence="1">
    <location>
        <begin position="376"/>
        <end position="403"/>
    </location>
</feature>
<dbReference type="PROSITE" id="PS50035">
    <property type="entry name" value="PLD"/>
    <property type="match status" value="2"/>
</dbReference>
<gene>
    <name evidence="2" type="ORF">FV139_00235</name>
</gene>
<dbReference type="PANTHER" id="PTHR21248">
    <property type="entry name" value="CARDIOLIPIN SYNTHASE"/>
    <property type="match status" value="1"/>
</dbReference>
<dbReference type="EMBL" id="VRZA01000001">
    <property type="protein sequence ID" value="TXS95977.1"/>
    <property type="molecule type" value="Genomic_DNA"/>
</dbReference>
<dbReference type="SUPFAM" id="SSF56024">
    <property type="entry name" value="Phospholipase D/nuclease"/>
    <property type="match status" value="2"/>
</dbReference>
<dbReference type="Proteomes" id="UP000321039">
    <property type="component" value="Unassembled WGS sequence"/>
</dbReference>
<dbReference type="CDD" id="cd09111">
    <property type="entry name" value="PLDc_ymdC_like_1"/>
    <property type="match status" value="1"/>
</dbReference>
<feature type="domain" description="PLD phosphodiesterase" evidence="1">
    <location>
        <begin position="141"/>
        <end position="168"/>
    </location>
</feature>
<proteinExistence type="predicted"/>
<dbReference type="GO" id="GO:0030572">
    <property type="term" value="F:phosphatidyltransferase activity"/>
    <property type="evidence" value="ECO:0007669"/>
    <property type="project" value="UniProtKB-ARBA"/>
</dbReference>
<name>A0A5C9A8T3_9GAMM</name>
<keyword evidence="3" id="KW-1185">Reference proteome</keyword>
<dbReference type="InterPro" id="IPR025202">
    <property type="entry name" value="PLD-like_dom"/>
</dbReference>
<evidence type="ECO:0000259" key="1">
    <source>
        <dbReference type="PROSITE" id="PS50035"/>
    </source>
</evidence>
<comment type="caution">
    <text evidence="2">The sequence shown here is derived from an EMBL/GenBank/DDBJ whole genome shotgun (WGS) entry which is preliminary data.</text>
</comment>
<dbReference type="GO" id="GO:0032049">
    <property type="term" value="P:cardiolipin biosynthetic process"/>
    <property type="evidence" value="ECO:0007669"/>
    <property type="project" value="UniProtKB-ARBA"/>
</dbReference>
<evidence type="ECO:0000313" key="2">
    <source>
        <dbReference type="EMBL" id="TXS95977.1"/>
    </source>
</evidence>
<dbReference type="InterPro" id="IPR001736">
    <property type="entry name" value="PLipase_D/transphosphatidylase"/>
</dbReference>
<organism evidence="2 3">
    <name type="scientific">Parahaliea maris</name>
    <dbReference type="NCBI Taxonomy" id="2716870"/>
    <lineage>
        <taxon>Bacteria</taxon>
        <taxon>Pseudomonadati</taxon>
        <taxon>Pseudomonadota</taxon>
        <taxon>Gammaproteobacteria</taxon>
        <taxon>Cellvibrionales</taxon>
        <taxon>Halieaceae</taxon>
        <taxon>Parahaliea</taxon>
    </lineage>
</organism>
<dbReference type="RefSeq" id="WP_148066247.1">
    <property type="nucleotide sequence ID" value="NZ_VRZA01000001.1"/>
</dbReference>
<sequence length="481" mass="53839">MPPVVSGPFSRIANQVASTHGEQYSGFLLLDDNRSGLEWRLRMIDSARQSIDLQYYLWYGDDSGRLIAYRLIAAADRGVRVRLLVDDLNTLLENSGRVSQRDTVAARLNSHPNVELRLFNPWSRRAIGGRVGESLLEAGRVNQRMHNKALIVDNMAVVLGGRNLGDEYMGLNPHFNFRDLDVLGVGPVAAQASGVFDEFWNSEWVLPASALDIPVTANDTAEARANMLSDLRQAQELSEIPIAPADWSTELAQLSSDVLPGIARVTSDRPRGKTLEHVMLEETRRAIRTARTELRVVNAYIIPNDQTIKTLQGLDSHGVSIDVLTNSLASHDVPAVNSHYKPWRKRMLEAGVNLYELRHDGSTQQTVADTPPVRSRFMGLHTKAMTIDDRTVYIGSMNYDPRSAVINSEMGVFIDSPPLAEVVNTLIDRDIQPDNSWEVSLDAEGKLIWNNSVDSVTRQPARSVWQRIQDVFFMLFPKELY</sequence>
<dbReference type="CDD" id="cd09113">
    <property type="entry name" value="PLDc_ymdC_like_2"/>
    <property type="match status" value="1"/>
</dbReference>
<dbReference type="Gene3D" id="3.30.870.10">
    <property type="entry name" value="Endonuclease Chain A"/>
    <property type="match status" value="2"/>
</dbReference>
<evidence type="ECO:0000313" key="3">
    <source>
        <dbReference type="Proteomes" id="UP000321039"/>
    </source>
</evidence>
<dbReference type="Pfam" id="PF13091">
    <property type="entry name" value="PLDc_2"/>
    <property type="match status" value="2"/>
</dbReference>
<accession>A0A5C9A8T3</accession>
<dbReference type="PANTHER" id="PTHR21248:SF12">
    <property type="entry name" value="CARDIOLIPIN SYNTHASE C"/>
    <property type="match status" value="1"/>
</dbReference>
<protein>
    <submittedName>
        <fullName evidence="2">Phospholipase D family protein</fullName>
    </submittedName>
</protein>